<organism evidence="1 2">
    <name type="scientific">Pseudomonas phage phiB1_1</name>
    <dbReference type="NCBI Taxonomy" id="2755402"/>
    <lineage>
        <taxon>Viruses</taxon>
        <taxon>Duplodnaviria</taxon>
        <taxon>Heunggongvirae</taxon>
        <taxon>Uroviricota</taxon>
        <taxon>Caudoviricetes</taxon>
        <taxon>Autographivirales</taxon>
        <taxon>Autoscriptoviridae</taxon>
        <taxon>Krylovirinae</taxon>
        <taxon>Torinorumvirus</taxon>
        <taxon>Torinorumvirus B11</taxon>
    </lineage>
</organism>
<keyword evidence="2" id="KW-1185">Reference proteome</keyword>
<proteinExistence type="predicted"/>
<protein>
    <submittedName>
        <fullName evidence="1">Uncharacterized protein</fullName>
    </submittedName>
</protein>
<sequence>MRFSCVQLPEDSPSTVHSLVSFAWAECIELRWTGGPVEAVQRFCNSVEGHNRFELAAYADDGSLVGGCVLAPDEDQHVGTCLSVMWHYVIPEQRQGAIGRRFMRLAVNCAKAGGFPVLAYSHRIGVGRYEITYRWLHGQDSTNPWTVPRL</sequence>
<dbReference type="Gene3D" id="3.40.630.30">
    <property type="match status" value="1"/>
</dbReference>
<accession>A0A7D7F1C1</accession>
<dbReference type="EMBL" id="MT354570">
    <property type="protein sequence ID" value="QMP84058.1"/>
    <property type="molecule type" value="Genomic_DNA"/>
</dbReference>
<reference evidence="1 2" key="1">
    <citation type="submission" date="2020-04" db="EMBL/GenBank/DDBJ databases">
        <authorList>
            <person name="Martino G."/>
            <person name="Holtappels D."/>
            <person name="Wagemans J."/>
            <person name="Lavigne R."/>
            <person name="Turina M."/>
            <person name="Ciuffo M."/>
        </authorList>
    </citation>
    <scope>NUCLEOTIDE SEQUENCE [LARGE SCALE GENOMIC DNA]</scope>
</reference>
<gene>
    <name evidence="1" type="ORF">phiB1_1_31</name>
</gene>
<evidence type="ECO:0000313" key="2">
    <source>
        <dbReference type="Proteomes" id="UP000515318"/>
    </source>
</evidence>
<dbReference type="Proteomes" id="UP000515318">
    <property type="component" value="Segment"/>
</dbReference>
<dbReference type="InterPro" id="IPR016181">
    <property type="entry name" value="Acyl_CoA_acyltransferase"/>
</dbReference>
<name>A0A7D7F1C1_9CAUD</name>
<dbReference type="SUPFAM" id="SSF55729">
    <property type="entry name" value="Acyl-CoA N-acyltransferases (Nat)"/>
    <property type="match status" value="1"/>
</dbReference>
<evidence type="ECO:0000313" key="1">
    <source>
        <dbReference type="EMBL" id="QMP84058.1"/>
    </source>
</evidence>